<dbReference type="Proteomes" id="UP001501170">
    <property type="component" value="Unassembled WGS sequence"/>
</dbReference>
<name>A0ABN3HUF5_9ACTN</name>
<keyword evidence="8" id="KW-1185">Reference proteome</keyword>
<evidence type="ECO:0000256" key="2">
    <source>
        <dbReference type="ARBA" id="ARBA00006739"/>
    </source>
</evidence>
<dbReference type="InterPro" id="IPR040492">
    <property type="entry name" value="GlfT2_N"/>
</dbReference>
<dbReference type="Pfam" id="PF19320">
    <property type="entry name" value="GlfT2_domain3"/>
    <property type="match status" value="1"/>
</dbReference>
<comment type="similarity">
    <text evidence="2">Belongs to the glycosyltransferase 2 family.</text>
</comment>
<sequence>MPHSQPGGTGHLLQRTFFASETARVAPALYADAGGTPVRVERDCAVLSDGSRLSTDTYFGRFAAAYWQRYTDVGTVAVEFDYSCDDGAELTVATRASDISGRIRPLTVVGLTGAGRAVVEVQIDRYLDGGAAWFDLAVVGGRARVWNARWTTAVEPVRDRRVSVVICTFNRPDDAVATVGAVARDADLAERVETVHLVDQGTRRVADAAGLDDLRADLGSRLDYVNQANLGGSGGFSRGIYEATAAGRPLTDVLVMDDDILCESESILRMTSFARFAREPMLVGAQMLLLSETTRIHMTAETDDLDHLTCADPPPNARRGVDALEFRQDVRVIAGYNAWWSCLIPREAIDAVGLPMPYFIKWDDIEYGVRCRRAGFPTVTLPNAGVWHADFHLKDVDDWSSYFGQRNVLISAAIHSRFDGKTISATVAEHIGELIVGLKYGQAAIELRAVRDFLAGPYVLADGGRAKLAEINALRSEYDDTRLRPASEIADLPVIPRPPAPAKKWERRVLVKRAAQQLLGRRAPGRVAIGADDGAWWHVGRFTSAVVTDASQTGVRVRTYDRATSVAQGRELATLCWRLRRQAPELQRAWREAVPQLTSRENWERLFATD</sequence>
<dbReference type="InterPro" id="IPR029044">
    <property type="entry name" value="Nucleotide-diphossugar_trans"/>
</dbReference>
<keyword evidence="3" id="KW-0328">Glycosyltransferase</keyword>
<dbReference type="Pfam" id="PF17994">
    <property type="entry name" value="Glft2_N"/>
    <property type="match status" value="1"/>
</dbReference>
<keyword evidence="4" id="KW-0808">Transferase</keyword>
<dbReference type="Gene3D" id="3.90.550.60">
    <property type="match status" value="1"/>
</dbReference>
<dbReference type="PANTHER" id="PTHR43179">
    <property type="entry name" value="RHAMNOSYLTRANSFERASE WBBL"/>
    <property type="match status" value="1"/>
</dbReference>
<protein>
    <submittedName>
        <fullName evidence="7">Glycosyltransferase</fullName>
    </submittedName>
</protein>
<evidence type="ECO:0000256" key="1">
    <source>
        <dbReference type="ARBA" id="ARBA00004776"/>
    </source>
</evidence>
<comment type="caution">
    <text evidence="7">The sequence shown here is derived from an EMBL/GenBank/DDBJ whole genome shotgun (WGS) entry which is preliminary data.</text>
</comment>
<feature type="domain" description="Galactofuranosyltransferase-2 C-terminal" evidence="6">
    <location>
        <begin position="435"/>
        <end position="608"/>
    </location>
</feature>
<evidence type="ECO:0000313" key="7">
    <source>
        <dbReference type="EMBL" id="GAA2388309.1"/>
    </source>
</evidence>
<evidence type="ECO:0000259" key="5">
    <source>
        <dbReference type="Pfam" id="PF17994"/>
    </source>
</evidence>
<dbReference type="RefSeq" id="WP_062366959.1">
    <property type="nucleotide sequence ID" value="NZ_BAAARB010000019.1"/>
</dbReference>
<dbReference type="EMBL" id="BAAARB010000019">
    <property type="protein sequence ID" value="GAA2388309.1"/>
    <property type="molecule type" value="Genomic_DNA"/>
</dbReference>
<comment type="pathway">
    <text evidence="1">Cell wall biogenesis; cell wall polysaccharide biosynthesis.</text>
</comment>
<evidence type="ECO:0000259" key="6">
    <source>
        <dbReference type="Pfam" id="PF19320"/>
    </source>
</evidence>
<evidence type="ECO:0000313" key="8">
    <source>
        <dbReference type="Proteomes" id="UP001501170"/>
    </source>
</evidence>
<evidence type="ECO:0000256" key="3">
    <source>
        <dbReference type="ARBA" id="ARBA00022676"/>
    </source>
</evidence>
<dbReference type="InterPro" id="IPR045699">
    <property type="entry name" value="GlfT2_C"/>
</dbReference>
<dbReference type="PANTHER" id="PTHR43179:SF12">
    <property type="entry name" value="GALACTOFURANOSYLTRANSFERASE GLFT2"/>
    <property type="match status" value="1"/>
</dbReference>
<accession>A0ABN3HUF5</accession>
<proteinExistence type="inferred from homology"/>
<reference evidence="7 8" key="1">
    <citation type="journal article" date="2019" name="Int. J. Syst. Evol. Microbiol.">
        <title>The Global Catalogue of Microorganisms (GCM) 10K type strain sequencing project: providing services to taxonomists for standard genome sequencing and annotation.</title>
        <authorList>
            <consortium name="The Broad Institute Genomics Platform"/>
            <consortium name="The Broad Institute Genome Sequencing Center for Infectious Disease"/>
            <person name="Wu L."/>
            <person name="Ma J."/>
        </authorList>
    </citation>
    <scope>NUCLEOTIDE SEQUENCE [LARGE SCALE GENOMIC DNA]</scope>
    <source>
        <strain evidence="7 8">JCM 16227</strain>
    </source>
</reference>
<dbReference type="Pfam" id="PF13641">
    <property type="entry name" value="Glyco_tranf_2_3"/>
    <property type="match status" value="1"/>
</dbReference>
<organism evidence="7 8">
    <name type="scientific">Gordonia cholesterolivorans</name>
    <dbReference type="NCBI Taxonomy" id="559625"/>
    <lineage>
        <taxon>Bacteria</taxon>
        <taxon>Bacillati</taxon>
        <taxon>Actinomycetota</taxon>
        <taxon>Actinomycetes</taxon>
        <taxon>Mycobacteriales</taxon>
        <taxon>Gordoniaceae</taxon>
        <taxon>Gordonia</taxon>
    </lineage>
</organism>
<evidence type="ECO:0000256" key="4">
    <source>
        <dbReference type="ARBA" id="ARBA00022679"/>
    </source>
</evidence>
<feature type="domain" description="Galactofuranosyltransferase GlfT2 N-terminal" evidence="5">
    <location>
        <begin position="41"/>
        <end position="152"/>
    </location>
</feature>
<gene>
    <name evidence="7" type="ORF">GCM10009855_30560</name>
</gene>
<dbReference type="SUPFAM" id="SSF53448">
    <property type="entry name" value="Nucleotide-diphospho-sugar transferases"/>
    <property type="match status" value="1"/>
</dbReference>